<organism evidence="2 3">
    <name type="scientific">Coprinopsis cinerea (strain Okayama-7 / 130 / ATCC MYA-4618 / FGSC 9003)</name>
    <name type="common">Inky cap fungus</name>
    <name type="synonym">Hormographiella aspergillata</name>
    <dbReference type="NCBI Taxonomy" id="240176"/>
    <lineage>
        <taxon>Eukaryota</taxon>
        <taxon>Fungi</taxon>
        <taxon>Dikarya</taxon>
        <taxon>Basidiomycota</taxon>
        <taxon>Agaricomycotina</taxon>
        <taxon>Agaricomycetes</taxon>
        <taxon>Agaricomycetidae</taxon>
        <taxon>Agaricales</taxon>
        <taxon>Agaricineae</taxon>
        <taxon>Psathyrellaceae</taxon>
        <taxon>Coprinopsis</taxon>
    </lineage>
</organism>
<sequence>MARAKRNSSPSNSIEAGPSKRRRQNPPPEPTNEVIEISSDEDDPPASVKPPLKGKEKGKAKAKVYEFSDSEIEIIEKPAAVSKRVKSKPKPRSKVKPKTSATVFVQDDDVVLNDVVEDVDWYAEDVILDTVDAGLGLLHEVGGLVPEPGIGVTSSANGLHDLAETKEVARRAGDSSSGVQQNTLTYKANTKSAVNLEIPRVKLPNPEHGVAEFKELLSRVGTCSRCKAELASPSGQVCIKPCLLAQFIN</sequence>
<dbReference type="KEGG" id="cci:CC1G_13725"/>
<keyword evidence="3" id="KW-1185">Reference proteome</keyword>
<gene>
    <name evidence="2" type="ORF">CC1G_13725</name>
</gene>
<evidence type="ECO:0000256" key="1">
    <source>
        <dbReference type="SAM" id="MobiDB-lite"/>
    </source>
</evidence>
<dbReference type="EMBL" id="AACS02000001">
    <property type="protein sequence ID" value="EFI28699.1"/>
    <property type="molecule type" value="Genomic_DNA"/>
</dbReference>
<accession>D6RK66</accession>
<dbReference type="VEuPathDB" id="FungiDB:CC1G_13725"/>
<proteinExistence type="predicted"/>
<dbReference type="AlphaFoldDB" id="D6RK66"/>
<name>D6RK66_COPC7</name>
<feature type="region of interest" description="Disordered" evidence="1">
    <location>
        <begin position="1"/>
        <end position="60"/>
    </location>
</feature>
<dbReference type="RefSeq" id="XP_002912193.1">
    <property type="nucleotide sequence ID" value="XM_002912147.1"/>
</dbReference>
<evidence type="ECO:0000313" key="3">
    <source>
        <dbReference type="Proteomes" id="UP000001861"/>
    </source>
</evidence>
<dbReference type="InParanoid" id="D6RK66"/>
<comment type="caution">
    <text evidence="2">The sequence shown here is derived from an EMBL/GenBank/DDBJ whole genome shotgun (WGS) entry which is preliminary data.</text>
</comment>
<protein>
    <submittedName>
        <fullName evidence="2">Uncharacterized protein</fullName>
    </submittedName>
</protein>
<reference evidence="2 3" key="1">
    <citation type="journal article" date="2010" name="Proc. Natl. Acad. Sci. U.S.A.">
        <title>Insights into evolution of multicellular fungi from the assembled chromosomes of the mushroom Coprinopsis cinerea (Coprinus cinereus).</title>
        <authorList>
            <person name="Stajich J.E."/>
            <person name="Wilke S.K."/>
            <person name="Ahren D."/>
            <person name="Au C.H."/>
            <person name="Birren B.W."/>
            <person name="Borodovsky M."/>
            <person name="Burns C."/>
            <person name="Canback B."/>
            <person name="Casselton L.A."/>
            <person name="Cheng C.K."/>
            <person name="Deng J."/>
            <person name="Dietrich F.S."/>
            <person name="Fargo D.C."/>
            <person name="Farman M.L."/>
            <person name="Gathman A.C."/>
            <person name="Goldberg J."/>
            <person name="Guigo R."/>
            <person name="Hoegger P.J."/>
            <person name="Hooker J.B."/>
            <person name="Huggins A."/>
            <person name="James T.Y."/>
            <person name="Kamada T."/>
            <person name="Kilaru S."/>
            <person name="Kodira C."/>
            <person name="Kues U."/>
            <person name="Kupfer D."/>
            <person name="Kwan H.S."/>
            <person name="Lomsadze A."/>
            <person name="Li W."/>
            <person name="Lilly W.W."/>
            <person name="Ma L.J."/>
            <person name="Mackey A.J."/>
            <person name="Manning G."/>
            <person name="Martin F."/>
            <person name="Muraguchi H."/>
            <person name="Natvig D.O."/>
            <person name="Palmerini H."/>
            <person name="Ramesh M.A."/>
            <person name="Rehmeyer C.J."/>
            <person name="Roe B.A."/>
            <person name="Shenoy N."/>
            <person name="Stanke M."/>
            <person name="Ter-Hovhannisyan V."/>
            <person name="Tunlid A."/>
            <person name="Velagapudi R."/>
            <person name="Vision T.J."/>
            <person name="Zeng Q."/>
            <person name="Zolan M.E."/>
            <person name="Pukkila P.J."/>
        </authorList>
    </citation>
    <scope>NUCLEOTIDE SEQUENCE [LARGE SCALE GENOMIC DNA]</scope>
    <source>
        <strain evidence="3">Okayama-7 / 130 / ATCC MYA-4618 / FGSC 9003</strain>
    </source>
</reference>
<evidence type="ECO:0000313" key="2">
    <source>
        <dbReference type="EMBL" id="EFI28699.1"/>
    </source>
</evidence>
<dbReference type="HOGENOM" id="CLU_1115690_0_0_1"/>
<dbReference type="Proteomes" id="UP000001861">
    <property type="component" value="Unassembled WGS sequence"/>
</dbReference>
<dbReference type="GeneID" id="6012828"/>